<name>A0A2K1NYG0_9BACT</name>
<proteinExistence type="predicted"/>
<dbReference type="RefSeq" id="WP_103067394.1">
    <property type="nucleotide sequence ID" value="NZ_AZRL01000021.1"/>
</dbReference>
<reference evidence="1 2" key="1">
    <citation type="submission" date="2013-12" db="EMBL/GenBank/DDBJ databases">
        <title>Comparative genomics of Petrotoga isolates.</title>
        <authorList>
            <person name="Nesbo C.L."/>
            <person name="Charchuk R."/>
            <person name="Chow K."/>
        </authorList>
    </citation>
    <scope>NUCLEOTIDE SEQUENCE [LARGE SCALE GENOMIC DNA]</scope>
    <source>
        <strain evidence="1 2">DSM 13574</strain>
    </source>
</reference>
<sequence length="359" mass="41847">MYDKLLSLILSQNNSFLFDYAEKNNINRLVGTVLYSKDNLVIIGVKNSFFFLENQSNQNIKVGIRVNLNFLKSQDKANSVDTPIKMKYLGESSTNGIKLSLRFPNFKNIDSINLKTPNFTDTQNLKASIWLSKFSQTLNTQLKNLKFDNLETHEMTSFKKLVEKIVTTILKSFKDNLNSVLSPSHSANKIVDMMKVYISSKNNPDYFSQNQLKLIRELVTLKEKDVKTLDTKNESQTSERNNIMDKTLSSYLTIKNLSLETKTPLMFFSIFGLPIFFTIDREYQNNLKNYQKETMNQKLNLILLTHNFGVIDAHIQSLEKEVYISFELENNTDYFKLKKQYLIKNLKVKNYFVKRIDFL</sequence>
<comment type="caution">
    <text evidence="1">The sequence shown here is derived from an EMBL/GenBank/DDBJ whole genome shotgun (WGS) entry which is preliminary data.</text>
</comment>
<organism evidence="1 2">
    <name type="scientific">Petrotoga olearia DSM 13574</name>
    <dbReference type="NCBI Taxonomy" id="1122955"/>
    <lineage>
        <taxon>Bacteria</taxon>
        <taxon>Thermotogati</taxon>
        <taxon>Thermotogota</taxon>
        <taxon>Thermotogae</taxon>
        <taxon>Petrotogales</taxon>
        <taxon>Petrotogaceae</taxon>
        <taxon>Petrotoga</taxon>
    </lineage>
</organism>
<protein>
    <submittedName>
        <fullName evidence="1">Uncharacterized protein</fullName>
    </submittedName>
</protein>
<gene>
    <name evidence="1" type="ORF">X929_07690</name>
</gene>
<evidence type="ECO:0000313" key="1">
    <source>
        <dbReference type="EMBL" id="PNR95575.1"/>
    </source>
</evidence>
<dbReference type="Proteomes" id="UP000236434">
    <property type="component" value="Unassembled WGS sequence"/>
</dbReference>
<dbReference type="OrthoDB" id="47138at2"/>
<accession>A0A2K1NYG0</accession>
<evidence type="ECO:0000313" key="2">
    <source>
        <dbReference type="Proteomes" id="UP000236434"/>
    </source>
</evidence>
<dbReference type="EMBL" id="AZRL01000021">
    <property type="protein sequence ID" value="PNR95575.1"/>
    <property type="molecule type" value="Genomic_DNA"/>
</dbReference>
<dbReference type="AlphaFoldDB" id="A0A2K1NYG0"/>